<keyword evidence="1" id="KW-0812">Transmembrane</keyword>
<feature type="transmembrane region" description="Helical" evidence="1">
    <location>
        <begin position="42"/>
        <end position="62"/>
    </location>
</feature>
<dbReference type="Pfam" id="PF11141">
    <property type="entry name" value="DUF2914"/>
    <property type="match status" value="1"/>
</dbReference>
<accession>A0A1F5SJL3</accession>
<dbReference type="EMBL" id="MFGB01000013">
    <property type="protein sequence ID" value="OGF26864.1"/>
    <property type="molecule type" value="Genomic_DNA"/>
</dbReference>
<feature type="transmembrane region" description="Helical" evidence="1">
    <location>
        <begin position="192"/>
        <end position="211"/>
    </location>
</feature>
<evidence type="ECO:0000313" key="4">
    <source>
        <dbReference type="Proteomes" id="UP000178367"/>
    </source>
</evidence>
<dbReference type="STRING" id="1797994.A2227_06280"/>
<feature type="transmembrane region" description="Helical" evidence="1">
    <location>
        <begin position="104"/>
        <end position="123"/>
    </location>
</feature>
<sequence>MYQKIRKFFTRYERYFSPLMLLFGFVFDNLTLRRVDFWAENLVIIIYLGLALISIILINIHASGRLRHRFFAKTTIWLSLLLQFVFGGLWSAFFIFYFRGASLALSWPFLLMLLALLIGNETFRERYSRLVFQLSIFFTALFSYSIFAIPLLFKKIGPDMFVLSGLASLAIFAAAAILAFRLIPERFRKSRLPLVFSITSIYLIFNFFYFFNLIPPLPLSLNEIGIYHSLRSAGGKYTVSYEPAPWYRFWADTSPIFHWRPGAPVYCLSTIFAPADFSLGIKHRWSHYDENVKVWTVKDELSFPLTGGRAGGYRGYSLKYGVEPGRWRIDVLTDTDRALGRINFQIVETEDKLEFKSEIK</sequence>
<feature type="transmembrane region" description="Helical" evidence="1">
    <location>
        <begin position="161"/>
        <end position="180"/>
    </location>
</feature>
<gene>
    <name evidence="3" type="ORF">A2227_06280</name>
</gene>
<feature type="transmembrane region" description="Helical" evidence="1">
    <location>
        <begin position="74"/>
        <end position="98"/>
    </location>
</feature>
<protein>
    <recommendedName>
        <fullName evidence="2">DUF2914 domain-containing protein</fullName>
    </recommendedName>
</protein>
<reference evidence="3 4" key="1">
    <citation type="journal article" date="2016" name="Nat. Commun.">
        <title>Thousands of microbial genomes shed light on interconnected biogeochemical processes in an aquifer system.</title>
        <authorList>
            <person name="Anantharaman K."/>
            <person name="Brown C.T."/>
            <person name="Hug L.A."/>
            <person name="Sharon I."/>
            <person name="Castelle C.J."/>
            <person name="Probst A.J."/>
            <person name="Thomas B.C."/>
            <person name="Singh A."/>
            <person name="Wilkins M.J."/>
            <person name="Karaoz U."/>
            <person name="Brodie E.L."/>
            <person name="Williams K.H."/>
            <person name="Hubbard S.S."/>
            <person name="Banfield J.F."/>
        </authorList>
    </citation>
    <scope>NUCLEOTIDE SEQUENCE [LARGE SCALE GENOMIC DNA]</scope>
</reference>
<keyword evidence="1" id="KW-0472">Membrane</keyword>
<dbReference type="InterPro" id="IPR022606">
    <property type="entry name" value="DUF2914"/>
</dbReference>
<proteinExistence type="predicted"/>
<feature type="transmembrane region" description="Helical" evidence="1">
    <location>
        <begin position="130"/>
        <end position="149"/>
    </location>
</feature>
<comment type="caution">
    <text evidence="3">The sequence shown here is derived from an EMBL/GenBank/DDBJ whole genome shotgun (WGS) entry which is preliminary data.</text>
</comment>
<feature type="domain" description="DUF2914" evidence="2">
    <location>
        <begin position="281"/>
        <end position="346"/>
    </location>
</feature>
<name>A0A1F5SJL3_9BACT</name>
<dbReference type="AlphaFoldDB" id="A0A1F5SJL3"/>
<organism evidence="3 4">
    <name type="scientific">Candidatus Falkowbacteria bacterium RIFOXYA2_FULL_47_19</name>
    <dbReference type="NCBI Taxonomy" id="1797994"/>
    <lineage>
        <taxon>Bacteria</taxon>
        <taxon>Candidatus Falkowiibacteriota</taxon>
    </lineage>
</organism>
<evidence type="ECO:0000313" key="3">
    <source>
        <dbReference type="EMBL" id="OGF26864.1"/>
    </source>
</evidence>
<evidence type="ECO:0000256" key="1">
    <source>
        <dbReference type="SAM" id="Phobius"/>
    </source>
</evidence>
<evidence type="ECO:0000259" key="2">
    <source>
        <dbReference type="Pfam" id="PF11141"/>
    </source>
</evidence>
<keyword evidence="1" id="KW-1133">Transmembrane helix</keyword>
<feature type="transmembrane region" description="Helical" evidence="1">
    <location>
        <begin position="12"/>
        <end position="30"/>
    </location>
</feature>
<dbReference type="Proteomes" id="UP000178367">
    <property type="component" value="Unassembled WGS sequence"/>
</dbReference>